<evidence type="ECO:0000313" key="4">
    <source>
        <dbReference type="EMBL" id="CAD6245828.1"/>
    </source>
</evidence>
<dbReference type="PANTHER" id="PTHR13780:SF57">
    <property type="entry name" value="OS08G0529200 PROTEIN"/>
    <property type="match status" value="1"/>
</dbReference>
<comment type="caution">
    <text evidence="4">The sequence shown here is derived from an EMBL/GenBank/DDBJ whole genome shotgun (WGS) entry which is preliminary data.</text>
</comment>
<evidence type="ECO:0000256" key="1">
    <source>
        <dbReference type="ARBA" id="ARBA00022737"/>
    </source>
</evidence>
<accession>A0A811PK41</accession>
<dbReference type="OrthoDB" id="645422at2759"/>
<keyword evidence="5" id="KW-1185">Reference proteome</keyword>
<evidence type="ECO:0000256" key="3">
    <source>
        <dbReference type="SAM" id="MobiDB-lite"/>
    </source>
</evidence>
<dbReference type="AlphaFoldDB" id="A0A811PK41"/>
<dbReference type="InterPro" id="IPR046342">
    <property type="entry name" value="CBS_dom_sf"/>
</dbReference>
<evidence type="ECO:0008006" key="6">
    <source>
        <dbReference type="Google" id="ProtNLM"/>
    </source>
</evidence>
<feature type="region of interest" description="Disordered" evidence="3">
    <location>
        <begin position="133"/>
        <end position="157"/>
    </location>
</feature>
<dbReference type="Proteomes" id="UP000604825">
    <property type="component" value="Unassembled WGS sequence"/>
</dbReference>
<organism evidence="4 5">
    <name type="scientific">Miscanthus lutarioriparius</name>
    <dbReference type="NCBI Taxonomy" id="422564"/>
    <lineage>
        <taxon>Eukaryota</taxon>
        <taxon>Viridiplantae</taxon>
        <taxon>Streptophyta</taxon>
        <taxon>Embryophyta</taxon>
        <taxon>Tracheophyta</taxon>
        <taxon>Spermatophyta</taxon>
        <taxon>Magnoliopsida</taxon>
        <taxon>Liliopsida</taxon>
        <taxon>Poales</taxon>
        <taxon>Poaceae</taxon>
        <taxon>PACMAD clade</taxon>
        <taxon>Panicoideae</taxon>
        <taxon>Andropogonodae</taxon>
        <taxon>Andropogoneae</taxon>
        <taxon>Saccharinae</taxon>
        <taxon>Miscanthus</taxon>
    </lineage>
</organism>
<reference evidence="4" key="1">
    <citation type="submission" date="2020-10" db="EMBL/GenBank/DDBJ databases">
        <authorList>
            <person name="Han B."/>
            <person name="Lu T."/>
            <person name="Zhao Q."/>
            <person name="Huang X."/>
            <person name="Zhao Y."/>
        </authorList>
    </citation>
    <scope>NUCLEOTIDE SEQUENCE</scope>
</reference>
<protein>
    <recommendedName>
        <fullName evidence="6">CBS domain-containing protein</fullName>
    </recommendedName>
</protein>
<keyword evidence="1" id="KW-0677">Repeat</keyword>
<dbReference type="InterPro" id="IPR050511">
    <property type="entry name" value="AMPK_gamma/SDS23_families"/>
</dbReference>
<keyword evidence="2" id="KW-0129">CBS domain</keyword>
<evidence type="ECO:0000256" key="2">
    <source>
        <dbReference type="ARBA" id="ARBA00023122"/>
    </source>
</evidence>
<name>A0A811PK41_9POAL</name>
<dbReference type="PANTHER" id="PTHR13780">
    <property type="entry name" value="AMP-ACTIVATED PROTEIN KINASE, GAMMA REGULATORY SUBUNIT"/>
    <property type="match status" value="1"/>
</dbReference>
<dbReference type="GO" id="GO:0005634">
    <property type="term" value="C:nucleus"/>
    <property type="evidence" value="ECO:0007669"/>
    <property type="project" value="TreeGrafter"/>
</dbReference>
<evidence type="ECO:0000313" key="5">
    <source>
        <dbReference type="Proteomes" id="UP000604825"/>
    </source>
</evidence>
<sequence>MAHIVFLRTAAADLTAGKPPLRGVPASAPLSAAAAAIPASQEADVAVWRDGASPLAPAAATVIGLLSSLDVVAFLASHLGDAAAAMRTPAGDVVAHEPALVREVEPHTREMPMPLRVNVIQLSIRACKVDRNSGANEARSKAGPGAQEHLGSVHRRRQEAVRAILQGRAEDHGDAEGGSLGEGRRPAIAAVGVRLRQVLLPDAGRHHPLPDQLPRRAGADPAAVHLSLGAVNRSYAHVEASSPAIESSWRVPSEPRAVAVVQTNRDGSHKVLADVSAHRLWRRDYAAAADSMASLSSLNFAAGVDGHGMVAPGEDDDANVAAPSPRSSRLGGGKAAFEASLVGQMMMASHGGNAALRCRSTSSLAAVMAQMLSYRTTHIWVTDGEDDVLVGVVGYTEIFNAVTRGVAPPPPA</sequence>
<dbReference type="EMBL" id="CAJGYO010000007">
    <property type="protein sequence ID" value="CAD6245828.1"/>
    <property type="molecule type" value="Genomic_DNA"/>
</dbReference>
<dbReference type="SUPFAM" id="SSF54631">
    <property type="entry name" value="CBS-domain pair"/>
    <property type="match status" value="1"/>
</dbReference>
<dbReference type="GO" id="GO:0005737">
    <property type="term" value="C:cytoplasm"/>
    <property type="evidence" value="ECO:0007669"/>
    <property type="project" value="TreeGrafter"/>
</dbReference>
<proteinExistence type="predicted"/>
<gene>
    <name evidence="4" type="ORF">NCGR_LOCUS30113</name>
</gene>